<evidence type="ECO:0000256" key="8">
    <source>
        <dbReference type="ARBA" id="ARBA00022692"/>
    </source>
</evidence>
<comment type="catalytic activity">
    <reaction evidence="1">
        <text>ATP + protein L-histidine = ADP + protein N-phospho-L-histidine.</text>
        <dbReference type="EC" id="2.7.13.3"/>
    </reaction>
</comment>
<dbReference type="InterPro" id="IPR003594">
    <property type="entry name" value="HATPase_dom"/>
</dbReference>
<dbReference type="SUPFAM" id="SSF55874">
    <property type="entry name" value="ATPase domain of HSP90 chaperone/DNA topoisomerase II/histidine kinase"/>
    <property type="match status" value="1"/>
</dbReference>
<keyword evidence="8 16" id="KW-0812">Transmembrane</keyword>
<dbReference type="InterPro" id="IPR003661">
    <property type="entry name" value="HisK_dim/P_dom"/>
</dbReference>
<dbReference type="InterPro" id="IPR036097">
    <property type="entry name" value="HisK_dim/P_sf"/>
</dbReference>
<evidence type="ECO:0000256" key="3">
    <source>
        <dbReference type="ARBA" id="ARBA00012438"/>
    </source>
</evidence>
<dbReference type="GO" id="GO:0016301">
    <property type="term" value="F:kinase activity"/>
    <property type="evidence" value="ECO:0007669"/>
    <property type="project" value="UniProtKB-KW"/>
</dbReference>
<evidence type="ECO:0000256" key="16">
    <source>
        <dbReference type="SAM" id="Phobius"/>
    </source>
</evidence>
<dbReference type="InterPro" id="IPR005467">
    <property type="entry name" value="His_kinase_dom"/>
</dbReference>
<dbReference type="CDD" id="cd00075">
    <property type="entry name" value="HATPase"/>
    <property type="match status" value="1"/>
</dbReference>
<evidence type="ECO:0000256" key="5">
    <source>
        <dbReference type="ARBA" id="ARBA00022519"/>
    </source>
</evidence>
<dbReference type="SMART" id="SM00387">
    <property type="entry name" value="HATPase_c"/>
    <property type="match status" value="1"/>
</dbReference>
<dbReference type="PROSITE" id="PS50109">
    <property type="entry name" value="HIS_KIN"/>
    <property type="match status" value="1"/>
</dbReference>
<dbReference type="SMART" id="SM00388">
    <property type="entry name" value="HisKA"/>
    <property type="match status" value="1"/>
</dbReference>
<keyword evidence="9" id="KW-0547">Nucleotide-binding</keyword>
<evidence type="ECO:0000256" key="7">
    <source>
        <dbReference type="ARBA" id="ARBA00022679"/>
    </source>
</evidence>
<dbReference type="SUPFAM" id="SSF47384">
    <property type="entry name" value="Homodimeric domain of signal transducing histidine kinase"/>
    <property type="match status" value="1"/>
</dbReference>
<keyword evidence="6" id="KW-0597">Phosphoprotein</keyword>
<dbReference type="SMART" id="SM00304">
    <property type="entry name" value="HAMP"/>
    <property type="match status" value="1"/>
</dbReference>
<keyword evidence="14 16" id="KW-0472">Membrane</keyword>
<gene>
    <name evidence="19" type="ORF">GCM10007859_07940</name>
</gene>
<keyword evidence="5" id="KW-0997">Cell inner membrane</keyword>
<protein>
    <recommendedName>
        <fullName evidence="3">histidine kinase</fullName>
        <ecNumber evidence="3">2.7.13.3</ecNumber>
    </recommendedName>
</protein>
<dbReference type="Proteomes" id="UP001156921">
    <property type="component" value="Unassembled WGS sequence"/>
</dbReference>
<dbReference type="CDD" id="cd06225">
    <property type="entry name" value="HAMP"/>
    <property type="match status" value="1"/>
</dbReference>
<evidence type="ECO:0000313" key="19">
    <source>
        <dbReference type="EMBL" id="GLS00786.1"/>
    </source>
</evidence>
<keyword evidence="7" id="KW-0808">Transferase</keyword>
<organism evidence="19 20">
    <name type="scientific">Brevundimonas denitrificans</name>
    <dbReference type="NCBI Taxonomy" id="1443434"/>
    <lineage>
        <taxon>Bacteria</taxon>
        <taxon>Pseudomonadati</taxon>
        <taxon>Pseudomonadota</taxon>
        <taxon>Alphaproteobacteria</taxon>
        <taxon>Caulobacterales</taxon>
        <taxon>Caulobacteraceae</taxon>
        <taxon>Brevundimonas</taxon>
    </lineage>
</organism>
<feature type="region of interest" description="Disordered" evidence="15">
    <location>
        <begin position="98"/>
        <end position="150"/>
    </location>
</feature>
<evidence type="ECO:0000256" key="11">
    <source>
        <dbReference type="ARBA" id="ARBA00022840"/>
    </source>
</evidence>
<reference evidence="20" key="1">
    <citation type="journal article" date="2019" name="Int. J. Syst. Evol. Microbiol.">
        <title>The Global Catalogue of Microorganisms (GCM) 10K type strain sequencing project: providing services to taxonomists for standard genome sequencing and annotation.</title>
        <authorList>
            <consortium name="The Broad Institute Genomics Platform"/>
            <consortium name="The Broad Institute Genome Sequencing Center for Infectious Disease"/>
            <person name="Wu L."/>
            <person name="Ma J."/>
        </authorList>
    </citation>
    <scope>NUCLEOTIDE SEQUENCE [LARGE SCALE GENOMIC DNA]</scope>
    <source>
        <strain evidence="20">NBRC 110107</strain>
    </source>
</reference>
<dbReference type="PANTHER" id="PTHR44936">
    <property type="entry name" value="SENSOR PROTEIN CREC"/>
    <property type="match status" value="1"/>
</dbReference>
<feature type="transmembrane region" description="Helical" evidence="16">
    <location>
        <begin position="230"/>
        <end position="253"/>
    </location>
</feature>
<dbReference type="InterPro" id="IPR036890">
    <property type="entry name" value="HATPase_C_sf"/>
</dbReference>
<dbReference type="EMBL" id="BSOY01000010">
    <property type="protein sequence ID" value="GLS00786.1"/>
    <property type="molecule type" value="Genomic_DNA"/>
</dbReference>
<comment type="caution">
    <text evidence="19">The sequence shown here is derived from an EMBL/GenBank/DDBJ whole genome shotgun (WGS) entry which is preliminary data.</text>
</comment>
<name>A0ABQ6BFR6_9CAUL</name>
<evidence type="ECO:0000256" key="12">
    <source>
        <dbReference type="ARBA" id="ARBA00022989"/>
    </source>
</evidence>
<dbReference type="PROSITE" id="PS50885">
    <property type="entry name" value="HAMP"/>
    <property type="match status" value="1"/>
</dbReference>
<keyword evidence="10 19" id="KW-0418">Kinase</keyword>
<comment type="subcellular location">
    <subcellularLocation>
        <location evidence="2">Cell inner membrane</location>
        <topology evidence="2">Multi-pass membrane protein</topology>
    </subcellularLocation>
</comment>
<dbReference type="Pfam" id="PF00512">
    <property type="entry name" value="HisKA"/>
    <property type="match status" value="1"/>
</dbReference>
<evidence type="ECO:0000256" key="2">
    <source>
        <dbReference type="ARBA" id="ARBA00004429"/>
    </source>
</evidence>
<sequence>MQVAALAVLAVVMSQAVAFGVVVLAPEPRPAGFSIEAAADALKGEPAETADGRALRRRIVDRPPGPELDIGMDPMALAIRAGLAQRLGVESEAVRVTVDHGPRRRRAPEPGEDGPPERRVDFVLVRPEGVPEKGARTAPPSPPGGVVSVPPRSAEETVIMRRGSEVQAHLRMRHSAPGGPDGGVFVIDRETHQFTVRADRLTFAPFAASVRQPDGRWATVEPPRGLLSPWQYRILMALGISMLLLAPLVWWMARRLTRPIRVFADAAERLGADPEAEPLTPSGPSEVRTAIHAFNDMQASLRDHMRRRTQTVAAIAHDLRTPLTRLRFRAEQAPEAVRDRMAADIEEMDALIAQAMAYVRGEATPERREAFDLDALAADCAGGFSETGGAVVFDGGGALPVEADPAALRRALGNLIANAVKYGGAARVKAFAQDGRAVVTVEDDGPGLPEDELEAVFEPFHRAERSRSRETGGAGLGLTVARQAARAHGGDVTLSNRSEGGLVARLHLPLARSTETP</sequence>
<keyword evidence="20" id="KW-1185">Reference proteome</keyword>
<dbReference type="Pfam" id="PF02518">
    <property type="entry name" value="HATPase_c"/>
    <property type="match status" value="1"/>
</dbReference>
<dbReference type="Pfam" id="PF00672">
    <property type="entry name" value="HAMP"/>
    <property type="match status" value="1"/>
</dbReference>
<keyword evidence="12 16" id="KW-1133">Transmembrane helix</keyword>
<dbReference type="InterPro" id="IPR050980">
    <property type="entry name" value="2C_sensor_his_kinase"/>
</dbReference>
<dbReference type="PRINTS" id="PR00344">
    <property type="entry name" value="BCTRLSENSOR"/>
</dbReference>
<feature type="domain" description="HAMP" evidence="18">
    <location>
        <begin position="254"/>
        <end position="306"/>
    </location>
</feature>
<dbReference type="Gene3D" id="3.30.565.10">
    <property type="entry name" value="Histidine kinase-like ATPase, C-terminal domain"/>
    <property type="match status" value="1"/>
</dbReference>
<keyword evidence="11" id="KW-0067">ATP-binding</keyword>
<evidence type="ECO:0000256" key="4">
    <source>
        <dbReference type="ARBA" id="ARBA00022475"/>
    </source>
</evidence>
<accession>A0ABQ6BFR6</accession>
<evidence type="ECO:0000256" key="1">
    <source>
        <dbReference type="ARBA" id="ARBA00000085"/>
    </source>
</evidence>
<dbReference type="Gene3D" id="1.10.287.130">
    <property type="match status" value="1"/>
</dbReference>
<keyword evidence="13" id="KW-0902">Two-component regulatory system</keyword>
<dbReference type="PANTHER" id="PTHR44936:SF5">
    <property type="entry name" value="SENSOR HISTIDINE KINASE ENVZ"/>
    <property type="match status" value="1"/>
</dbReference>
<evidence type="ECO:0000256" key="15">
    <source>
        <dbReference type="SAM" id="MobiDB-lite"/>
    </source>
</evidence>
<evidence type="ECO:0000259" key="18">
    <source>
        <dbReference type="PROSITE" id="PS50885"/>
    </source>
</evidence>
<dbReference type="InterPro" id="IPR004358">
    <property type="entry name" value="Sig_transdc_His_kin-like_C"/>
</dbReference>
<dbReference type="CDD" id="cd00082">
    <property type="entry name" value="HisKA"/>
    <property type="match status" value="1"/>
</dbReference>
<keyword evidence="4" id="KW-1003">Cell membrane</keyword>
<proteinExistence type="predicted"/>
<evidence type="ECO:0000256" key="6">
    <source>
        <dbReference type="ARBA" id="ARBA00022553"/>
    </source>
</evidence>
<dbReference type="EC" id="2.7.13.3" evidence="3"/>
<evidence type="ECO:0000256" key="10">
    <source>
        <dbReference type="ARBA" id="ARBA00022777"/>
    </source>
</evidence>
<evidence type="ECO:0000256" key="13">
    <source>
        <dbReference type="ARBA" id="ARBA00023012"/>
    </source>
</evidence>
<evidence type="ECO:0000256" key="9">
    <source>
        <dbReference type="ARBA" id="ARBA00022741"/>
    </source>
</evidence>
<evidence type="ECO:0000256" key="14">
    <source>
        <dbReference type="ARBA" id="ARBA00023136"/>
    </source>
</evidence>
<evidence type="ECO:0000313" key="20">
    <source>
        <dbReference type="Proteomes" id="UP001156921"/>
    </source>
</evidence>
<evidence type="ECO:0000259" key="17">
    <source>
        <dbReference type="PROSITE" id="PS50109"/>
    </source>
</evidence>
<dbReference type="InterPro" id="IPR003660">
    <property type="entry name" value="HAMP_dom"/>
</dbReference>
<feature type="domain" description="Histidine kinase" evidence="17">
    <location>
        <begin position="314"/>
        <end position="512"/>
    </location>
</feature>